<accession>A0A1I2DP40</accession>
<sequence>MVNKEKLLEAFGELIYAVAKIDGRVQPEEVEKLKALFQYKQGGEEIVWSFNYETKKNNSVKDAYEKALSVMIEYGPYLGYPELIRILNEVAQASNGIDESERFLISRFEEDLMRGLRSRPYEE</sequence>
<dbReference type="Gene3D" id="1.10.3680.10">
    <property type="entry name" value="TerB-like"/>
    <property type="match status" value="1"/>
</dbReference>
<gene>
    <name evidence="1" type="ORF">SAMN04488541_1007104</name>
</gene>
<evidence type="ECO:0000313" key="1">
    <source>
        <dbReference type="EMBL" id="SFE82209.1"/>
    </source>
</evidence>
<name>A0A1I2DP40_9BACT</name>
<organism evidence="1 2">
    <name type="scientific">Thermoflexibacter ruber</name>
    <dbReference type="NCBI Taxonomy" id="1003"/>
    <lineage>
        <taxon>Bacteria</taxon>
        <taxon>Pseudomonadati</taxon>
        <taxon>Bacteroidota</taxon>
        <taxon>Cytophagia</taxon>
        <taxon>Cytophagales</taxon>
        <taxon>Thermoflexibacteraceae</taxon>
        <taxon>Thermoflexibacter</taxon>
    </lineage>
</organism>
<reference evidence="1 2" key="1">
    <citation type="submission" date="2016-10" db="EMBL/GenBank/DDBJ databases">
        <authorList>
            <person name="de Groot N.N."/>
        </authorList>
    </citation>
    <scope>NUCLEOTIDE SEQUENCE [LARGE SCALE GENOMIC DNA]</scope>
    <source>
        <strain>GEY</strain>
        <strain evidence="2">DSM 9560</strain>
    </source>
</reference>
<dbReference type="STRING" id="1003.SAMN04488541_1007104"/>
<proteinExistence type="predicted"/>
<dbReference type="InterPro" id="IPR029024">
    <property type="entry name" value="TerB-like"/>
</dbReference>
<dbReference type="CDD" id="cd07177">
    <property type="entry name" value="terB_like"/>
    <property type="match status" value="1"/>
</dbReference>
<protein>
    <submittedName>
        <fullName evidence="1">Tellurite resistance protein TerB</fullName>
    </submittedName>
</protein>
<dbReference type="RefSeq" id="WP_177217277.1">
    <property type="nucleotide sequence ID" value="NZ_FONY01000007.1"/>
</dbReference>
<dbReference type="EMBL" id="FONY01000007">
    <property type="protein sequence ID" value="SFE82209.1"/>
    <property type="molecule type" value="Genomic_DNA"/>
</dbReference>
<dbReference type="AlphaFoldDB" id="A0A1I2DP40"/>
<dbReference type="Proteomes" id="UP000199513">
    <property type="component" value="Unassembled WGS sequence"/>
</dbReference>
<evidence type="ECO:0000313" key="2">
    <source>
        <dbReference type="Proteomes" id="UP000199513"/>
    </source>
</evidence>
<keyword evidence="2" id="KW-1185">Reference proteome</keyword>
<dbReference type="SUPFAM" id="SSF158682">
    <property type="entry name" value="TerB-like"/>
    <property type="match status" value="1"/>
</dbReference>